<dbReference type="RefSeq" id="WP_075016528.1">
    <property type="nucleotide sequence ID" value="NZ_FODD01000006.1"/>
</dbReference>
<evidence type="ECO:0000256" key="1">
    <source>
        <dbReference type="ARBA" id="ARBA00004651"/>
    </source>
</evidence>
<comment type="subcellular location">
    <subcellularLocation>
        <location evidence="1">Cell membrane</location>
        <topology evidence="1">Multi-pass membrane protein</topology>
    </subcellularLocation>
</comment>
<dbReference type="Proteomes" id="UP000181951">
    <property type="component" value="Unassembled WGS sequence"/>
</dbReference>
<feature type="transmembrane region" description="Helical" evidence="7">
    <location>
        <begin position="177"/>
        <end position="194"/>
    </location>
</feature>
<feature type="transmembrane region" description="Helical" evidence="7">
    <location>
        <begin position="335"/>
        <end position="358"/>
    </location>
</feature>
<keyword evidence="4 7" id="KW-1133">Transmembrane helix</keyword>
<evidence type="ECO:0000256" key="7">
    <source>
        <dbReference type="SAM" id="Phobius"/>
    </source>
</evidence>
<dbReference type="OrthoDB" id="145388at2"/>
<dbReference type="PROSITE" id="PS50850">
    <property type="entry name" value="MFS"/>
    <property type="match status" value="1"/>
</dbReference>
<gene>
    <name evidence="9" type="ORF">SAMN05216267_1006225</name>
</gene>
<sequence length="502" mass="50081">MMLVNRDYRLLWTGQLISQTGDFVFDTTLALWIGTVVLAGRSYAPVAVSGLIVAVALATLLVGPPAGVFVDRWDRRRTMMAADLTRAALTGALTVVAFLPAGTLPDGAVLVAAYATVFLATCAAQFFNPARFALVGKVVEPGDRARAAGIGQATQAIASIAGPPLAAPLLFAVGVRWALLLNALSFLVSFAVVRRMRIGGVRSRDAKAADPGRGAADAHTGGALRGSWRAEFVAGLGLVAGSRVVTALLVSAALATVGTGALNSLDVFFVTDNLGAAARWYGTLEMALGFGLVAGALVAAAVTVRLGAHRVFAAGLALTGLGLVVYSRLTGLGPALVTLALIGLPLAALNTAVTPVLLSAVPQSHLGRVIAVINPVQQLASLVGVAASGWLASTGLHGLDAEVAGVHLGPIDTIFSVAGLLVMAGGAYAAVAMRGAGAAPPAAVPSPRAEGVPGSPRAEADAGPSAAEGRPSSAAPGTPAGDGPSAADGRPGEPDVTPPASA</sequence>
<feature type="transmembrane region" description="Helical" evidence="7">
    <location>
        <begin position="46"/>
        <end position="70"/>
    </location>
</feature>
<evidence type="ECO:0000256" key="6">
    <source>
        <dbReference type="SAM" id="MobiDB-lite"/>
    </source>
</evidence>
<proteinExistence type="predicted"/>
<name>A0A1H8HG31_9ACTN</name>
<evidence type="ECO:0000256" key="2">
    <source>
        <dbReference type="ARBA" id="ARBA00022475"/>
    </source>
</evidence>
<evidence type="ECO:0000259" key="8">
    <source>
        <dbReference type="PROSITE" id="PS50850"/>
    </source>
</evidence>
<dbReference type="PANTHER" id="PTHR23513">
    <property type="entry name" value="INTEGRAL MEMBRANE EFFLUX PROTEIN-RELATED"/>
    <property type="match status" value="1"/>
</dbReference>
<evidence type="ECO:0000313" key="10">
    <source>
        <dbReference type="Proteomes" id="UP000181951"/>
    </source>
</evidence>
<dbReference type="GO" id="GO:0022857">
    <property type="term" value="F:transmembrane transporter activity"/>
    <property type="evidence" value="ECO:0007669"/>
    <property type="project" value="InterPro"/>
</dbReference>
<accession>A0A1H8HG31</accession>
<organism evidence="9 10">
    <name type="scientific">Actinacidiphila rubida</name>
    <dbReference type="NCBI Taxonomy" id="310780"/>
    <lineage>
        <taxon>Bacteria</taxon>
        <taxon>Bacillati</taxon>
        <taxon>Actinomycetota</taxon>
        <taxon>Actinomycetes</taxon>
        <taxon>Kitasatosporales</taxon>
        <taxon>Streptomycetaceae</taxon>
        <taxon>Actinacidiphila</taxon>
    </lineage>
</organism>
<dbReference type="SUPFAM" id="SSF103473">
    <property type="entry name" value="MFS general substrate transporter"/>
    <property type="match status" value="1"/>
</dbReference>
<feature type="region of interest" description="Disordered" evidence="6">
    <location>
        <begin position="439"/>
        <end position="502"/>
    </location>
</feature>
<feature type="domain" description="Major facilitator superfamily (MFS) profile" evidence="8">
    <location>
        <begin position="1"/>
        <end position="437"/>
    </location>
</feature>
<keyword evidence="10" id="KW-1185">Reference proteome</keyword>
<protein>
    <submittedName>
        <fullName evidence="9">Na+/melibiose symporter</fullName>
    </submittedName>
</protein>
<dbReference type="InterPro" id="IPR020846">
    <property type="entry name" value="MFS_dom"/>
</dbReference>
<dbReference type="CDD" id="cd06173">
    <property type="entry name" value="MFS_MefA_like"/>
    <property type="match status" value="1"/>
</dbReference>
<evidence type="ECO:0000256" key="3">
    <source>
        <dbReference type="ARBA" id="ARBA00022692"/>
    </source>
</evidence>
<feature type="transmembrane region" description="Helical" evidence="7">
    <location>
        <begin position="370"/>
        <end position="393"/>
    </location>
</feature>
<dbReference type="AlphaFoldDB" id="A0A1H8HG31"/>
<dbReference type="InterPro" id="IPR036259">
    <property type="entry name" value="MFS_trans_sf"/>
</dbReference>
<keyword evidence="5 7" id="KW-0472">Membrane</keyword>
<feature type="transmembrane region" description="Helical" evidence="7">
    <location>
        <begin position="21"/>
        <end position="40"/>
    </location>
</feature>
<evidence type="ECO:0000256" key="5">
    <source>
        <dbReference type="ARBA" id="ARBA00023136"/>
    </source>
</evidence>
<dbReference type="EMBL" id="FODD01000006">
    <property type="protein sequence ID" value="SEN55173.1"/>
    <property type="molecule type" value="Genomic_DNA"/>
</dbReference>
<dbReference type="InterPro" id="IPR011701">
    <property type="entry name" value="MFS"/>
</dbReference>
<keyword evidence="2" id="KW-1003">Cell membrane</keyword>
<feature type="transmembrane region" description="Helical" evidence="7">
    <location>
        <begin position="278"/>
        <end position="304"/>
    </location>
</feature>
<dbReference type="Pfam" id="PF07690">
    <property type="entry name" value="MFS_1"/>
    <property type="match status" value="1"/>
</dbReference>
<keyword evidence="3 7" id="KW-0812">Transmembrane</keyword>
<evidence type="ECO:0000313" key="9">
    <source>
        <dbReference type="EMBL" id="SEN55173.1"/>
    </source>
</evidence>
<evidence type="ECO:0000256" key="4">
    <source>
        <dbReference type="ARBA" id="ARBA00022989"/>
    </source>
</evidence>
<dbReference type="PANTHER" id="PTHR23513:SF6">
    <property type="entry name" value="MAJOR FACILITATOR SUPERFAMILY ASSOCIATED DOMAIN-CONTAINING PROTEIN"/>
    <property type="match status" value="1"/>
</dbReference>
<feature type="transmembrane region" description="Helical" evidence="7">
    <location>
        <begin position="311"/>
        <end position="329"/>
    </location>
</feature>
<dbReference type="Gene3D" id="1.20.1250.20">
    <property type="entry name" value="MFS general substrate transporter like domains"/>
    <property type="match status" value="1"/>
</dbReference>
<feature type="transmembrane region" description="Helical" evidence="7">
    <location>
        <begin position="413"/>
        <end position="431"/>
    </location>
</feature>
<dbReference type="GO" id="GO:0005886">
    <property type="term" value="C:plasma membrane"/>
    <property type="evidence" value="ECO:0007669"/>
    <property type="project" value="UniProtKB-SubCell"/>
</dbReference>
<reference evidence="9 10" key="1">
    <citation type="submission" date="2016-10" db="EMBL/GenBank/DDBJ databases">
        <authorList>
            <person name="de Groot N.N."/>
        </authorList>
    </citation>
    <scope>NUCLEOTIDE SEQUENCE [LARGE SCALE GENOMIC DNA]</scope>
    <source>
        <strain evidence="9 10">CGMCC 4.2026</strain>
    </source>
</reference>
<feature type="compositionally biased region" description="Low complexity" evidence="6">
    <location>
        <begin position="439"/>
        <end position="449"/>
    </location>
</feature>
<dbReference type="STRING" id="310780.SAMN05216267_1006225"/>